<evidence type="ECO:0000313" key="7">
    <source>
        <dbReference type="Proteomes" id="UP001193035"/>
    </source>
</evidence>
<keyword evidence="3" id="KW-0804">Transcription</keyword>
<accession>A0ABY2WYL2</accession>
<dbReference type="InterPro" id="IPR050109">
    <property type="entry name" value="HTH-type_TetR-like_transc_reg"/>
</dbReference>
<dbReference type="PANTHER" id="PTHR30055">
    <property type="entry name" value="HTH-TYPE TRANSCRIPTIONAL REGULATOR RUTR"/>
    <property type="match status" value="1"/>
</dbReference>
<evidence type="ECO:0000313" key="6">
    <source>
        <dbReference type="EMBL" id="TMV07962.1"/>
    </source>
</evidence>
<proteinExistence type="predicted"/>
<dbReference type="PANTHER" id="PTHR30055:SF234">
    <property type="entry name" value="HTH-TYPE TRANSCRIPTIONAL REGULATOR BETI"/>
    <property type="match status" value="1"/>
</dbReference>
<protein>
    <submittedName>
        <fullName evidence="6">TetR/AcrR family transcriptional regulator</fullName>
    </submittedName>
</protein>
<dbReference type="Pfam" id="PF00440">
    <property type="entry name" value="TetR_N"/>
    <property type="match status" value="1"/>
</dbReference>
<keyword evidence="2 4" id="KW-0238">DNA-binding</keyword>
<evidence type="ECO:0000256" key="2">
    <source>
        <dbReference type="ARBA" id="ARBA00023125"/>
    </source>
</evidence>
<dbReference type="Proteomes" id="UP001193035">
    <property type="component" value="Unassembled WGS sequence"/>
</dbReference>
<reference evidence="6 7" key="1">
    <citation type="submission" date="2019-05" db="EMBL/GenBank/DDBJ databases">
        <title>Ruegeria sp. nov., isolated from tidal flat.</title>
        <authorList>
            <person name="Kim W."/>
        </authorList>
    </citation>
    <scope>NUCLEOTIDE SEQUENCE [LARGE SCALE GENOMIC DNA]</scope>
    <source>
        <strain evidence="6 7">CAU 1488</strain>
    </source>
</reference>
<evidence type="ECO:0000256" key="3">
    <source>
        <dbReference type="ARBA" id="ARBA00023163"/>
    </source>
</evidence>
<name>A0ABY2WYL2_9RHOB</name>
<evidence type="ECO:0000256" key="1">
    <source>
        <dbReference type="ARBA" id="ARBA00023015"/>
    </source>
</evidence>
<keyword evidence="1" id="KW-0805">Transcription regulation</keyword>
<dbReference type="RefSeq" id="WP_138842086.1">
    <property type="nucleotide sequence ID" value="NZ_VCPD01000003.1"/>
</dbReference>
<keyword evidence="7" id="KW-1185">Reference proteome</keyword>
<dbReference type="PROSITE" id="PS50977">
    <property type="entry name" value="HTH_TETR_2"/>
    <property type="match status" value="1"/>
</dbReference>
<evidence type="ECO:0000256" key="4">
    <source>
        <dbReference type="PROSITE-ProRule" id="PRU00335"/>
    </source>
</evidence>
<dbReference type="SUPFAM" id="SSF48498">
    <property type="entry name" value="Tetracyclin repressor-like, C-terminal domain"/>
    <property type="match status" value="1"/>
</dbReference>
<dbReference type="InterPro" id="IPR001647">
    <property type="entry name" value="HTH_TetR"/>
</dbReference>
<organism evidence="6 7">
    <name type="scientific">Ruegeria sediminis</name>
    <dbReference type="NCBI Taxonomy" id="2583820"/>
    <lineage>
        <taxon>Bacteria</taxon>
        <taxon>Pseudomonadati</taxon>
        <taxon>Pseudomonadota</taxon>
        <taxon>Alphaproteobacteria</taxon>
        <taxon>Rhodobacterales</taxon>
        <taxon>Roseobacteraceae</taxon>
        <taxon>Ruegeria</taxon>
    </lineage>
</organism>
<feature type="DNA-binding region" description="H-T-H motif" evidence="4">
    <location>
        <begin position="29"/>
        <end position="48"/>
    </location>
</feature>
<dbReference type="SUPFAM" id="SSF46689">
    <property type="entry name" value="Homeodomain-like"/>
    <property type="match status" value="1"/>
</dbReference>
<feature type="domain" description="HTH tetR-type" evidence="5">
    <location>
        <begin position="6"/>
        <end position="66"/>
    </location>
</feature>
<dbReference type="EMBL" id="VCPD01000003">
    <property type="protein sequence ID" value="TMV07962.1"/>
    <property type="molecule type" value="Genomic_DNA"/>
</dbReference>
<evidence type="ECO:0000259" key="5">
    <source>
        <dbReference type="PROSITE" id="PS50977"/>
    </source>
</evidence>
<dbReference type="InterPro" id="IPR009057">
    <property type="entry name" value="Homeodomain-like_sf"/>
</dbReference>
<dbReference type="Gene3D" id="1.10.357.10">
    <property type="entry name" value="Tetracycline Repressor, domain 2"/>
    <property type="match status" value="1"/>
</dbReference>
<comment type="caution">
    <text evidence="6">The sequence shown here is derived from an EMBL/GenBank/DDBJ whole genome shotgun (WGS) entry which is preliminary data.</text>
</comment>
<dbReference type="InterPro" id="IPR036271">
    <property type="entry name" value="Tet_transcr_reg_TetR-rel_C_sf"/>
</dbReference>
<sequence length="199" mass="22220">MSSAEKNTRTRILDAAWTLLETNLGEPVRMSDIAREAGISRQALYLHFPTRAELLVETTLHIDEVKNMESRLTPSRSARSGEERLTAFVDAWGNYIPEIHGVGRALMAMQETDAEARSAWQGRMEAVRHGCAAVVRDLSRDGGLKPELDEGRATDLLWTLLSVRNWEHLVRDCGWSQTAYLETMQALARAALVKTAATD</sequence>
<gene>
    <name evidence="6" type="ORF">FGK63_10955</name>
</gene>